<reference evidence="1 2" key="1">
    <citation type="submission" date="2019-04" db="EMBL/GenBank/DDBJ databases">
        <title>Annotation for the trematode Fasciola gigantica.</title>
        <authorList>
            <person name="Choi Y.-J."/>
        </authorList>
    </citation>
    <scope>NUCLEOTIDE SEQUENCE [LARGE SCALE GENOMIC DNA]</scope>
    <source>
        <strain evidence="1">Uganda_cow_1</strain>
    </source>
</reference>
<evidence type="ECO:0008006" key="3">
    <source>
        <dbReference type="Google" id="ProtNLM"/>
    </source>
</evidence>
<sequence length="215" mass="24103">MIIHDNYCSSLLFLNDFAPNKRNARAIDCPPNFENLAGGICTIIQEGIFDFCSANDACHQMGLSRNLRVHLIGMNLTKIISRLKRSGSMYTSTIKLLRPDEGNRAGWHVGVPGQANFTTQGDEMDLWDEQVQPDNIRKPLNVSNRCKLQCMCQWGVLAPPAAVCKLEYRCRSFYFNSKLSKCYVTLYVDSLLARRKKSSIECGLGAICTAKLVTL</sequence>
<dbReference type="EMBL" id="SUNJ01003636">
    <property type="protein sequence ID" value="TPP65094.1"/>
    <property type="molecule type" value="Genomic_DNA"/>
</dbReference>
<organism evidence="1 2">
    <name type="scientific">Fasciola gigantica</name>
    <name type="common">Giant liver fluke</name>
    <dbReference type="NCBI Taxonomy" id="46835"/>
    <lineage>
        <taxon>Eukaryota</taxon>
        <taxon>Metazoa</taxon>
        <taxon>Spiralia</taxon>
        <taxon>Lophotrochozoa</taxon>
        <taxon>Platyhelminthes</taxon>
        <taxon>Trematoda</taxon>
        <taxon>Digenea</taxon>
        <taxon>Plagiorchiida</taxon>
        <taxon>Echinostomata</taxon>
        <taxon>Echinostomatoidea</taxon>
        <taxon>Fasciolidae</taxon>
        <taxon>Fasciola</taxon>
    </lineage>
</organism>
<dbReference type="AlphaFoldDB" id="A0A504YUF0"/>
<evidence type="ECO:0000313" key="2">
    <source>
        <dbReference type="Proteomes" id="UP000316759"/>
    </source>
</evidence>
<keyword evidence="2" id="KW-1185">Reference proteome</keyword>
<comment type="caution">
    <text evidence="1">The sequence shown here is derived from an EMBL/GenBank/DDBJ whole genome shotgun (WGS) entry which is preliminary data.</text>
</comment>
<dbReference type="Proteomes" id="UP000316759">
    <property type="component" value="Unassembled WGS sequence"/>
</dbReference>
<accession>A0A504YUF0</accession>
<gene>
    <name evidence="1" type="ORF">FGIG_04816</name>
</gene>
<proteinExistence type="predicted"/>
<name>A0A504YUF0_FASGI</name>
<evidence type="ECO:0000313" key="1">
    <source>
        <dbReference type="EMBL" id="TPP65094.1"/>
    </source>
</evidence>
<dbReference type="OrthoDB" id="6316613at2759"/>
<protein>
    <recommendedName>
        <fullName evidence="3">Apple domain-containing protein</fullName>
    </recommendedName>
</protein>